<protein>
    <submittedName>
        <fullName evidence="3">Uncharacterized protein</fullName>
    </submittedName>
</protein>
<organism evidence="3 4">
    <name type="scientific">Zalerion maritima</name>
    <dbReference type="NCBI Taxonomy" id="339359"/>
    <lineage>
        <taxon>Eukaryota</taxon>
        <taxon>Fungi</taxon>
        <taxon>Dikarya</taxon>
        <taxon>Ascomycota</taxon>
        <taxon>Pezizomycotina</taxon>
        <taxon>Sordariomycetes</taxon>
        <taxon>Lulworthiomycetidae</taxon>
        <taxon>Lulworthiales</taxon>
        <taxon>Lulworthiaceae</taxon>
        <taxon>Zalerion</taxon>
    </lineage>
</organism>
<evidence type="ECO:0000313" key="3">
    <source>
        <dbReference type="EMBL" id="KAJ2903103.1"/>
    </source>
</evidence>
<dbReference type="InterPro" id="IPR005373">
    <property type="entry name" value="PHAF1"/>
</dbReference>
<dbReference type="PANTHER" id="PTHR13465:SF2">
    <property type="entry name" value="PHAGOSOME ASSEMBLY FACTOR 1"/>
    <property type="match status" value="1"/>
</dbReference>
<gene>
    <name evidence="3" type="ORF">MKZ38_010441</name>
</gene>
<dbReference type="InterPro" id="IPR039156">
    <property type="entry name" value="PHAF1/BROMI"/>
</dbReference>
<evidence type="ECO:0000256" key="1">
    <source>
        <dbReference type="ARBA" id="ARBA00024339"/>
    </source>
</evidence>
<dbReference type="AlphaFoldDB" id="A0AAD5RSB8"/>
<proteinExistence type="inferred from homology"/>
<feature type="region of interest" description="Disordered" evidence="2">
    <location>
        <begin position="349"/>
        <end position="371"/>
    </location>
</feature>
<accession>A0AAD5RSB8</accession>
<dbReference type="GO" id="GO:0043001">
    <property type="term" value="P:Golgi to plasma membrane protein transport"/>
    <property type="evidence" value="ECO:0007669"/>
    <property type="project" value="TreeGrafter"/>
</dbReference>
<dbReference type="GO" id="GO:0005802">
    <property type="term" value="C:trans-Golgi network"/>
    <property type="evidence" value="ECO:0007669"/>
    <property type="project" value="TreeGrafter"/>
</dbReference>
<comment type="similarity">
    <text evidence="1">Belongs to the PHAF1 family.</text>
</comment>
<feature type="compositionally biased region" description="Low complexity" evidence="2">
    <location>
        <begin position="353"/>
        <end position="363"/>
    </location>
</feature>
<dbReference type="Pfam" id="PF03676">
    <property type="entry name" value="PHAF1"/>
    <property type="match status" value="2"/>
</dbReference>
<feature type="region of interest" description="Disordered" evidence="2">
    <location>
        <begin position="619"/>
        <end position="692"/>
    </location>
</feature>
<feature type="compositionally biased region" description="Polar residues" evidence="2">
    <location>
        <begin position="635"/>
        <end position="677"/>
    </location>
</feature>
<name>A0AAD5RSB8_9PEZI</name>
<evidence type="ECO:0000256" key="2">
    <source>
        <dbReference type="SAM" id="MobiDB-lite"/>
    </source>
</evidence>
<dbReference type="PANTHER" id="PTHR13465">
    <property type="entry name" value="UPF0183 PROTEIN"/>
    <property type="match status" value="1"/>
</dbReference>
<feature type="region of interest" description="Disordered" evidence="2">
    <location>
        <begin position="546"/>
        <end position="588"/>
    </location>
</feature>
<feature type="region of interest" description="Disordered" evidence="2">
    <location>
        <begin position="467"/>
        <end position="487"/>
    </location>
</feature>
<sequence>MGLYTAQLYPGRALGSMVLGSSLHDILTRIKAEPLTFPKIELSHSDSNPVDEPILVILPSNGIRLRFDGAEQRLRLIEITDFKKNRVTFQDKDIVRPPSASPIQGDSSSGPTFRHIYHRLLGPTYDGEFIPPAAGSSIGRYVLSYPGVGFTFPLPKASYSPNKDVVSLLSSSQSQAAIAMAVFSGDSWAQARETLWSGVLPSIKTFAPLSKGKDVSPDEISLIKIHGAGKIQLFKNWSSTNCVLVTLGDTSPQDLVADLGPPDAIYRKNDQGMYIHKMRTASNPLSRPNGPDFRRDELIDTDQSSVQTSDEDNDDEGVEDVIMANTTAECFYNYFYLGFDILMSNPVPPSQVPPSQADSAQAQTEERLQSESPDCLVATKIVIHNNVPGSYPFNRHRRCRWEISYLPPHDSQGSLNSESKFPELQERLREEWAPAYGSEAEAEKQQRGMVLNRGWGDSPGSSCELLGGWEGETSGPRRRGDDSEDSTTTLYGFPGLVFEVLRNDYIPRKGATPLIRRRQGRLPISGQTRTSYSPHRALPSYSLDTQSFEPPETPACSYIHPSAKANGDRYEDKGTQTTSSDFSVSSSPGLAPQEALAFSIISLELDAFSSRRGPDEHCGKYVGLAGRGQKIPGTPQGSKNADTESGNSLLTAQSLPQDRNYSQKSTRIVSPSTPSRLSTDENPRKRSGPVLQFQTPNFARNTRRGYNRIIPRELQRRPYVLSDCERPSPTKPLSQASAHFYPDYVVFNEFPLPTVRPQLQ</sequence>
<dbReference type="EMBL" id="JAKWBI020000091">
    <property type="protein sequence ID" value="KAJ2903103.1"/>
    <property type="molecule type" value="Genomic_DNA"/>
</dbReference>
<feature type="region of interest" description="Disordered" evidence="2">
    <location>
        <begin position="278"/>
        <end position="316"/>
    </location>
</feature>
<keyword evidence="4" id="KW-1185">Reference proteome</keyword>
<comment type="caution">
    <text evidence="3">The sequence shown here is derived from an EMBL/GenBank/DDBJ whole genome shotgun (WGS) entry which is preliminary data.</text>
</comment>
<dbReference type="Proteomes" id="UP001201980">
    <property type="component" value="Unassembled WGS sequence"/>
</dbReference>
<reference evidence="3" key="1">
    <citation type="submission" date="2022-07" db="EMBL/GenBank/DDBJ databases">
        <title>Draft genome sequence of Zalerion maritima ATCC 34329, a (micro)plastics degrading marine fungus.</title>
        <authorList>
            <person name="Paco A."/>
            <person name="Goncalves M.F.M."/>
            <person name="Rocha-Santos T.A.P."/>
            <person name="Alves A."/>
        </authorList>
    </citation>
    <scope>NUCLEOTIDE SEQUENCE</scope>
    <source>
        <strain evidence="3">ATCC 34329</strain>
    </source>
</reference>
<evidence type="ECO:0000313" key="4">
    <source>
        <dbReference type="Proteomes" id="UP001201980"/>
    </source>
</evidence>